<dbReference type="PANTHER" id="PTHR11533:SF174">
    <property type="entry name" value="PUROMYCIN-SENSITIVE AMINOPEPTIDASE-RELATED"/>
    <property type="match status" value="1"/>
</dbReference>
<evidence type="ECO:0000256" key="1">
    <source>
        <dbReference type="ARBA" id="ARBA00010136"/>
    </source>
</evidence>
<dbReference type="Pfam" id="PF17900">
    <property type="entry name" value="Peptidase_M1_N"/>
    <property type="match status" value="1"/>
</dbReference>
<feature type="binding site" evidence="8">
    <location>
        <position position="302"/>
    </location>
    <ligand>
        <name>Zn(2+)</name>
        <dbReference type="ChEBI" id="CHEBI:29105"/>
        <note>catalytic</note>
    </ligand>
</feature>
<feature type="binding site" evidence="8">
    <location>
        <position position="321"/>
    </location>
    <ligand>
        <name>Zn(2+)</name>
        <dbReference type="ChEBI" id="CHEBI:29105"/>
        <note>catalytic</note>
    </ligand>
</feature>
<dbReference type="CDD" id="cd09601">
    <property type="entry name" value="M1_APN-Q_like"/>
    <property type="match status" value="1"/>
</dbReference>
<evidence type="ECO:0000256" key="6">
    <source>
        <dbReference type="ARBA" id="ARBA00022833"/>
    </source>
</evidence>
<organism evidence="11">
    <name type="scientific">Edafosvirus sp</name>
    <dbReference type="NCBI Taxonomy" id="2487765"/>
    <lineage>
        <taxon>Viruses</taxon>
        <taxon>Varidnaviria</taxon>
        <taxon>Bamfordvirae</taxon>
        <taxon>Nucleocytoviricota</taxon>
        <taxon>Megaviricetes</taxon>
        <taxon>Imitervirales</taxon>
        <taxon>Mimiviridae</taxon>
        <taxon>Klosneuvirinae</taxon>
    </lineage>
</organism>
<reference evidence="11" key="1">
    <citation type="submission" date="2018-10" db="EMBL/GenBank/DDBJ databases">
        <title>Hidden diversity of soil giant viruses.</title>
        <authorList>
            <person name="Schulz F."/>
            <person name="Alteio L."/>
            <person name="Goudeau D."/>
            <person name="Ryan E.M."/>
            <person name="Malmstrom R.R."/>
            <person name="Blanchard J."/>
            <person name="Woyke T."/>
        </authorList>
    </citation>
    <scope>NUCLEOTIDE SEQUENCE</scope>
    <source>
        <strain evidence="11">EDV1</strain>
    </source>
</reference>
<dbReference type="PANTHER" id="PTHR11533">
    <property type="entry name" value="PROTEASE M1 ZINC METALLOPROTEASE"/>
    <property type="match status" value="1"/>
</dbReference>
<feature type="non-terminal residue" evidence="11">
    <location>
        <position position="478"/>
    </location>
</feature>
<dbReference type="InterPro" id="IPR034016">
    <property type="entry name" value="M1_APN-typ"/>
</dbReference>
<evidence type="ECO:0000256" key="4">
    <source>
        <dbReference type="ARBA" id="ARBA00022723"/>
    </source>
</evidence>
<dbReference type="GO" id="GO:0006508">
    <property type="term" value="P:proteolysis"/>
    <property type="evidence" value="ECO:0007669"/>
    <property type="project" value="UniProtKB-KW"/>
</dbReference>
<dbReference type="GO" id="GO:0016020">
    <property type="term" value="C:membrane"/>
    <property type="evidence" value="ECO:0007669"/>
    <property type="project" value="TreeGrafter"/>
</dbReference>
<dbReference type="GO" id="GO:0042277">
    <property type="term" value="F:peptide binding"/>
    <property type="evidence" value="ECO:0007669"/>
    <property type="project" value="TreeGrafter"/>
</dbReference>
<dbReference type="SUPFAM" id="SSF63737">
    <property type="entry name" value="Leukotriene A4 hydrolase N-terminal domain"/>
    <property type="match status" value="1"/>
</dbReference>
<evidence type="ECO:0000256" key="3">
    <source>
        <dbReference type="ARBA" id="ARBA00022670"/>
    </source>
</evidence>
<keyword evidence="7" id="KW-0482">Metalloprotease</keyword>
<evidence type="ECO:0000259" key="10">
    <source>
        <dbReference type="Pfam" id="PF17900"/>
    </source>
</evidence>
<dbReference type="EMBL" id="MK072130">
    <property type="protein sequence ID" value="AYV78975.1"/>
    <property type="molecule type" value="Genomic_DNA"/>
</dbReference>
<dbReference type="Gene3D" id="2.60.40.1730">
    <property type="entry name" value="tricorn interacting facor f3 domain"/>
    <property type="match status" value="1"/>
</dbReference>
<evidence type="ECO:0000256" key="7">
    <source>
        <dbReference type="ARBA" id="ARBA00023049"/>
    </source>
</evidence>
<evidence type="ECO:0000256" key="8">
    <source>
        <dbReference type="PIRSR" id="PIRSR634016-3"/>
    </source>
</evidence>
<name>A0A3G4ZVQ6_9VIRU</name>
<evidence type="ECO:0000313" key="11">
    <source>
        <dbReference type="EMBL" id="AYV78975.1"/>
    </source>
</evidence>
<protein>
    <submittedName>
        <fullName evidence="11">Uncharacterized protein</fullName>
    </submittedName>
</protein>
<keyword evidence="2" id="KW-0031">Aminopeptidase</keyword>
<evidence type="ECO:0000259" key="9">
    <source>
        <dbReference type="Pfam" id="PF01433"/>
    </source>
</evidence>
<sequence>MEKEILPTHTIPLHYNLEIKPNLDNTMFDGIVKIDVRIIKETDNIIVNGRDINITNVYLECNNALIKVTDVIYNKETEQIKFQFDYMITPGVYLLVIMYNALLTEKLLGFYKCNYEKTTILATQFEPTHCRCALPCWDEPGIKAKFTVNLIIPKNKIGLSNTQQIEETNCDPCINYKKVTFETTPLMSTYLLAFLVIDEYESIQTKSQNNILINVWTPKGRTEEGLFALDIASKALDYFTEYFGIQYPLNKIDLIPIPNFEAGAMENWGLITFRFTCLLAHKETTLDTKKEVAYTICHELAHQWFGNLVTMDWWSGLWLNEATATYFGWMATDYLFPEWNVWTSFLNDDYMCGMELDSLETSHPIDVPIQKASEVDEIFDAISYSKGSCVIKMLIEFLGKDTFQKGIQYYLKKHIYQNATANDLWNALSYISKYDILTMMNTWTFQKGYPYVNINIIDKVNCKYMLEQKKYTLDEKNG</sequence>
<dbReference type="InterPro" id="IPR014782">
    <property type="entry name" value="Peptidase_M1_dom"/>
</dbReference>
<dbReference type="GO" id="GO:0008270">
    <property type="term" value="F:zinc ion binding"/>
    <property type="evidence" value="ECO:0007669"/>
    <property type="project" value="InterPro"/>
</dbReference>
<keyword evidence="4 8" id="KW-0479">Metal-binding</keyword>
<dbReference type="PRINTS" id="PR00756">
    <property type="entry name" value="ALADIPTASE"/>
</dbReference>
<dbReference type="GO" id="GO:0005615">
    <property type="term" value="C:extracellular space"/>
    <property type="evidence" value="ECO:0007669"/>
    <property type="project" value="TreeGrafter"/>
</dbReference>
<dbReference type="InterPro" id="IPR045357">
    <property type="entry name" value="Aminopeptidase_N-like_N"/>
</dbReference>
<accession>A0A3G4ZVQ6</accession>
<dbReference type="InterPro" id="IPR050344">
    <property type="entry name" value="Peptidase_M1_aminopeptidases"/>
</dbReference>
<keyword evidence="6 8" id="KW-0862">Zinc</keyword>
<dbReference type="SUPFAM" id="SSF55486">
    <property type="entry name" value="Metalloproteases ('zincins'), catalytic domain"/>
    <property type="match status" value="1"/>
</dbReference>
<dbReference type="Gene3D" id="1.10.390.10">
    <property type="entry name" value="Neutral Protease Domain 2"/>
    <property type="match status" value="1"/>
</dbReference>
<dbReference type="Pfam" id="PF01433">
    <property type="entry name" value="Peptidase_M1"/>
    <property type="match status" value="1"/>
</dbReference>
<keyword evidence="3" id="KW-0645">Protease</keyword>
<dbReference type="GO" id="GO:0070006">
    <property type="term" value="F:metalloaminopeptidase activity"/>
    <property type="evidence" value="ECO:0007669"/>
    <property type="project" value="TreeGrafter"/>
</dbReference>
<dbReference type="FunFam" id="1.10.390.10:FF:000001">
    <property type="entry name" value="Aminopeptidase"/>
    <property type="match status" value="1"/>
</dbReference>
<dbReference type="InterPro" id="IPR001930">
    <property type="entry name" value="Peptidase_M1"/>
</dbReference>
<evidence type="ECO:0000256" key="2">
    <source>
        <dbReference type="ARBA" id="ARBA00022438"/>
    </source>
</evidence>
<comment type="cofactor">
    <cofactor evidence="8">
        <name>Zn(2+)</name>
        <dbReference type="ChEBI" id="CHEBI:29105"/>
    </cofactor>
    <text evidence="8">Binds 1 zinc ion per subunit.</text>
</comment>
<dbReference type="InterPro" id="IPR042097">
    <property type="entry name" value="Aminopeptidase_N-like_N_sf"/>
</dbReference>
<feature type="binding site" evidence="8">
    <location>
        <position position="298"/>
    </location>
    <ligand>
        <name>Zn(2+)</name>
        <dbReference type="ChEBI" id="CHEBI:29105"/>
        <note>catalytic</note>
    </ligand>
</feature>
<comment type="similarity">
    <text evidence="1">Belongs to the peptidase M1 family.</text>
</comment>
<dbReference type="InterPro" id="IPR027268">
    <property type="entry name" value="Peptidase_M4/M1_CTD_sf"/>
</dbReference>
<proteinExistence type="inferred from homology"/>
<dbReference type="GO" id="GO:0043171">
    <property type="term" value="P:peptide catabolic process"/>
    <property type="evidence" value="ECO:0007669"/>
    <property type="project" value="TreeGrafter"/>
</dbReference>
<feature type="domain" description="Peptidase M1 membrane alanine aminopeptidase" evidence="9">
    <location>
        <begin position="227"/>
        <end position="443"/>
    </location>
</feature>
<keyword evidence="5" id="KW-0378">Hydrolase</keyword>
<evidence type="ECO:0000256" key="5">
    <source>
        <dbReference type="ARBA" id="ARBA00022801"/>
    </source>
</evidence>
<feature type="domain" description="Aminopeptidase N-like N-terminal" evidence="10">
    <location>
        <begin position="12"/>
        <end position="191"/>
    </location>
</feature>
<gene>
    <name evidence="11" type="ORF">Edafosvirus65_1</name>
</gene>